<proteinExistence type="predicted"/>
<comment type="caution">
    <text evidence="2">The sequence shown here is derived from an EMBL/GenBank/DDBJ whole genome shotgun (WGS) entry which is preliminary data.</text>
</comment>
<name>A0A0N0FZK7_PSEYM</name>
<protein>
    <submittedName>
        <fullName evidence="2">Uncharacterized protein</fullName>
    </submittedName>
</protein>
<evidence type="ECO:0000313" key="3">
    <source>
        <dbReference type="Proteomes" id="UP000271631"/>
    </source>
</evidence>
<dbReference type="AlphaFoldDB" id="A0A0N0FZK7"/>
<dbReference type="Proteomes" id="UP000271631">
    <property type="component" value="Unassembled WGS sequence"/>
</dbReference>
<reference evidence="2 3" key="1">
    <citation type="submission" date="2018-08" db="EMBL/GenBank/DDBJ databases">
        <title>Recombination of ecologically and evolutionarily significant loci maintains genetic cohesion in the Pseudomonas syringae species complex.</title>
        <authorList>
            <person name="Dillon M."/>
            <person name="Thakur S."/>
            <person name="Almeida R.N.D."/>
            <person name="Weir B.S."/>
            <person name="Guttman D.S."/>
        </authorList>
    </citation>
    <scope>NUCLEOTIDE SEQUENCE [LARGE SCALE GENOMIC DNA]</scope>
    <source>
        <strain evidence="2 3">ICMP 11281</strain>
    </source>
</reference>
<evidence type="ECO:0000256" key="1">
    <source>
        <dbReference type="SAM" id="Phobius"/>
    </source>
</evidence>
<sequence>MTRSTCWSLIAVALALISCIMNRDISSNIFMGSFIIIQAVKPPDEARLNQSAMALCAVFGTAIIGFAVFAWVFGLEWSRPASW</sequence>
<organism evidence="2 3">
    <name type="scientific">Pseudomonas syringae pv. maculicola</name>
    <dbReference type="NCBI Taxonomy" id="59511"/>
    <lineage>
        <taxon>Bacteria</taxon>
        <taxon>Pseudomonadati</taxon>
        <taxon>Pseudomonadota</taxon>
        <taxon>Gammaproteobacteria</taxon>
        <taxon>Pseudomonadales</taxon>
        <taxon>Pseudomonadaceae</taxon>
        <taxon>Pseudomonas</taxon>
    </lineage>
</organism>
<keyword evidence="1" id="KW-1133">Transmembrane helix</keyword>
<accession>A0A0N0FZK7</accession>
<dbReference type="EMBL" id="RBUQ01000004">
    <property type="protein sequence ID" value="RMV44436.1"/>
    <property type="molecule type" value="Genomic_DNA"/>
</dbReference>
<evidence type="ECO:0000313" key="2">
    <source>
        <dbReference type="EMBL" id="RMV44436.1"/>
    </source>
</evidence>
<dbReference type="RefSeq" id="WP_147479752.1">
    <property type="nucleotide sequence ID" value="NZ_LGLG01000340.1"/>
</dbReference>
<keyword evidence="1" id="KW-0472">Membrane</keyword>
<keyword evidence="1" id="KW-0812">Transmembrane</keyword>
<feature type="transmembrane region" description="Helical" evidence="1">
    <location>
        <begin position="52"/>
        <end position="73"/>
    </location>
</feature>
<dbReference type="PROSITE" id="PS51257">
    <property type="entry name" value="PROKAR_LIPOPROTEIN"/>
    <property type="match status" value="1"/>
</dbReference>
<gene>
    <name evidence="2" type="ORF">ALP13_02725</name>
</gene>